<dbReference type="RefSeq" id="WP_215505757.1">
    <property type="nucleotide sequence ID" value="NZ_CP076361.1"/>
</dbReference>
<gene>
    <name evidence="2" type="ORF">KM031_10135</name>
</gene>
<protein>
    <submittedName>
        <fullName evidence="2">Com family DNA-binding transcriptional regulator</fullName>
    </submittedName>
</protein>
<dbReference type="InterPro" id="IPR019294">
    <property type="entry name" value="Translation_reg_Com"/>
</dbReference>
<evidence type="ECO:0000313" key="2">
    <source>
        <dbReference type="EMBL" id="QWK89229.1"/>
    </source>
</evidence>
<dbReference type="Proteomes" id="UP000679352">
    <property type="component" value="Chromosome"/>
</dbReference>
<feature type="region of interest" description="Disordered" evidence="1">
    <location>
        <begin position="41"/>
        <end position="69"/>
    </location>
</feature>
<organism evidence="2 3">
    <name type="scientific">Gemmobacter fulvus</name>
    <dbReference type="NCBI Taxonomy" id="2840474"/>
    <lineage>
        <taxon>Bacteria</taxon>
        <taxon>Pseudomonadati</taxon>
        <taxon>Pseudomonadota</taxon>
        <taxon>Alphaproteobacteria</taxon>
        <taxon>Rhodobacterales</taxon>
        <taxon>Paracoccaceae</taxon>
        <taxon>Gemmobacter</taxon>
    </lineage>
</organism>
<evidence type="ECO:0000313" key="3">
    <source>
        <dbReference type="Proteomes" id="UP000679352"/>
    </source>
</evidence>
<dbReference type="AlphaFoldDB" id="A0A975P3N5"/>
<sequence>MTVWTEIRCCGCRRLLFKLTAGAFSGTISIKCPRCAAYNHLRPSESPNPQRQDRDGKDASCGSSFPRKT</sequence>
<dbReference type="KEGG" id="gfu:KM031_10135"/>
<dbReference type="Pfam" id="PF10122">
    <property type="entry name" value="Zn_ribbon_Com"/>
    <property type="match status" value="1"/>
</dbReference>
<keyword evidence="3" id="KW-1185">Reference proteome</keyword>
<evidence type="ECO:0000256" key="1">
    <source>
        <dbReference type="SAM" id="MobiDB-lite"/>
    </source>
</evidence>
<accession>A0A975P3N5</accession>
<dbReference type="GO" id="GO:0003677">
    <property type="term" value="F:DNA binding"/>
    <property type="evidence" value="ECO:0007669"/>
    <property type="project" value="UniProtKB-KW"/>
</dbReference>
<dbReference type="EMBL" id="CP076361">
    <property type="protein sequence ID" value="QWK89229.1"/>
    <property type="molecule type" value="Genomic_DNA"/>
</dbReference>
<keyword evidence="2" id="KW-0238">DNA-binding</keyword>
<proteinExistence type="predicted"/>
<name>A0A975P3N5_9RHOB</name>
<reference evidence="2" key="1">
    <citation type="submission" date="2021-06" db="EMBL/GenBank/DDBJ databases">
        <title>Direct submission.</title>
        <authorList>
            <person name="Lee C.-S."/>
            <person name="Jin L."/>
        </authorList>
    </citation>
    <scope>NUCLEOTIDE SEQUENCE</scope>
    <source>
        <strain evidence="2">Con5</strain>
    </source>
</reference>